<name>A0ACC2ZWC8_9EURO</name>
<accession>A0ACC2ZWC8</accession>
<evidence type="ECO:0000313" key="2">
    <source>
        <dbReference type="Proteomes" id="UP001172386"/>
    </source>
</evidence>
<reference evidence="1" key="1">
    <citation type="submission" date="2022-10" db="EMBL/GenBank/DDBJ databases">
        <title>Culturing micro-colonial fungi from biological soil crusts in the Mojave desert and describing Neophaeococcomyces mojavensis, and introducing the new genera and species Taxawa tesnikishii.</title>
        <authorList>
            <person name="Kurbessoian T."/>
            <person name="Stajich J.E."/>
        </authorList>
    </citation>
    <scope>NUCLEOTIDE SEQUENCE</scope>
    <source>
        <strain evidence="1">JES_112</strain>
    </source>
</reference>
<gene>
    <name evidence="1" type="ORF">H2198_008905</name>
</gene>
<comment type="caution">
    <text evidence="1">The sequence shown here is derived from an EMBL/GenBank/DDBJ whole genome shotgun (WGS) entry which is preliminary data.</text>
</comment>
<proteinExistence type="predicted"/>
<protein>
    <submittedName>
        <fullName evidence="1">Uncharacterized protein</fullName>
    </submittedName>
</protein>
<evidence type="ECO:0000313" key="1">
    <source>
        <dbReference type="EMBL" id="KAJ9651840.1"/>
    </source>
</evidence>
<dbReference type="Proteomes" id="UP001172386">
    <property type="component" value="Unassembled WGS sequence"/>
</dbReference>
<sequence>MSWRYTSVPTNPSLYPQQTFSPYPAPHYSWSPYQGVQPPSPAVHTPLTPFEQIHTSNVHYSPRQHRRRCFDYPTTLALISVWVFLTFGCVVLLYFSHFAAKEGSEAGANISQDEIAGTVGLSAIPILLATVLNEVLMDRCWRRVVYSALGHNAAKLDDKAMAKNLRAANFEWLNCVKRLFTCRISWQEFRTLASYGLLRWGTAISIASIQLCVSWRAADVEGEVTLYSASRRYAWLVGPAFIHSCSVFGTMAIWLMPPWTFFSDRFHDLGLLKKYTPYLERVPRGSAAKYEEVARYLDPPKNEVVSLQKENRPGIQLLAKLKGIWLGLLSMNIPPALAWAYFRYINHDDVLQYGLYRFALHLVFLAQNILYLLALDFAVWNVSLEGFCKRTSEVPNKNLRHLGSSSGIMLLIKAVKQRRPIRAAIYMWFFWVQSCLMRCMSVLYILCITIFSYGTLDDRDEFYDPNFWLGWVIMTTLFVGPLFLFWLFTEFQAPICEQDGWRWAKIARNALFEDGFYGVRNGEAVWARHVLPFDSCRGQMLS</sequence>
<keyword evidence="2" id="KW-1185">Reference proteome</keyword>
<dbReference type="EMBL" id="JAPDRQ010000233">
    <property type="protein sequence ID" value="KAJ9651840.1"/>
    <property type="molecule type" value="Genomic_DNA"/>
</dbReference>
<organism evidence="1 2">
    <name type="scientific">Neophaeococcomyces mojaviensis</name>
    <dbReference type="NCBI Taxonomy" id="3383035"/>
    <lineage>
        <taxon>Eukaryota</taxon>
        <taxon>Fungi</taxon>
        <taxon>Dikarya</taxon>
        <taxon>Ascomycota</taxon>
        <taxon>Pezizomycotina</taxon>
        <taxon>Eurotiomycetes</taxon>
        <taxon>Chaetothyriomycetidae</taxon>
        <taxon>Chaetothyriales</taxon>
        <taxon>Chaetothyriales incertae sedis</taxon>
        <taxon>Neophaeococcomyces</taxon>
    </lineage>
</organism>